<feature type="region of interest" description="Disordered" evidence="1">
    <location>
        <begin position="104"/>
        <end position="200"/>
    </location>
</feature>
<dbReference type="EMBL" id="FNQB01000001">
    <property type="protein sequence ID" value="SDY96926.1"/>
    <property type="molecule type" value="Genomic_DNA"/>
</dbReference>
<dbReference type="RefSeq" id="WP_090790541.1">
    <property type="nucleotide sequence ID" value="NZ_FNQB01000001.1"/>
</dbReference>
<gene>
    <name evidence="2" type="ORF">SAMN05421684_2635</name>
</gene>
<evidence type="ECO:0000313" key="3">
    <source>
        <dbReference type="Proteomes" id="UP000199632"/>
    </source>
</evidence>
<evidence type="ECO:0000313" key="2">
    <source>
        <dbReference type="EMBL" id="SDY96926.1"/>
    </source>
</evidence>
<reference evidence="3" key="1">
    <citation type="submission" date="2016-10" db="EMBL/GenBank/DDBJ databases">
        <authorList>
            <person name="Varghese N."/>
            <person name="Submissions S."/>
        </authorList>
    </citation>
    <scope>NUCLEOTIDE SEQUENCE [LARGE SCALE GENOMIC DNA]</scope>
    <source>
        <strain evidence="3">DSM 44718</strain>
    </source>
</reference>
<protein>
    <submittedName>
        <fullName evidence="2">Uncharacterized protein</fullName>
    </submittedName>
</protein>
<dbReference type="OrthoDB" id="3638805at2"/>
<evidence type="ECO:0000256" key="1">
    <source>
        <dbReference type="SAM" id="MobiDB-lite"/>
    </source>
</evidence>
<sequence length="276" mass="28856">MIVASLVLILGAVTLLVLGLAGGSSVLLVLSIAASLFAAVALVVGARQAAAARAQASYNDDERFQRAGGEDDSRVFHHRSTVRGNEPGRRRATAWGADETSVAVADPVAPPSVPNQGAYRSGEGTEYGRRRAAAATVDEPGGLVDDRTGHYDQGFADLRAEGPPQGQGWPSQQPAPPRQTYAAPDLVDDDDDDDDDDPPDEPAAQFVSAADAARVARMSAPVLVCDGRPRYHILGCVHLLGRESEPLPVSEAAELGFTPCSLCEPDSALLAGARRV</sequence>
<name>A0A1H3P738_9ACTN</name>
<feature type="compositionally biased region" description="Low complexity" evidence="1">
    <location>
        <begin position="162"/>
        <end position="172"/>
    </location>
</feature>
<dbReference type="STRING" id="137265.SAMN05421684_2635"/>
<accession>A0A1H3P738</accession>
<organism evidence="2 3">
    <name type="scientific">Asanoa ishikariensis</name>
    <dbReference type="NCBI Taxonomy" id="137265"/>
    <lineage>
        <taxon>Bacteria</taxon>
        <taxon>Bacillati</taxon>
        <taxon>Actinomycetota</taxon>
        <taxon>Actinomycetes</taxon>
        <taxon>Micromonosporales</taxon>
        <taxon>Micromonosporaceae</taxon>
        <taxon>Asanoa</taxon>
    </lineage>
</organism>
<dbReference type="AlphaFoldDB" id="A0A1H3P738"/>
<proteinExistence type="predicted"/>
<feature type="compositionally biased region" description="Acidic residues" evidence="1">
    <location>
        <begin position="186"/>
        <end position="200"/>
    </location>
</feature>
<dbReference type="Proteomes" id="UP000199632">
    <property type="component" value="Unassembled WGS sequence"/>
</dbReference>
<keyword evidence="3" id="KW-1185">Reference proteome</keyword>